<proteinExistence type="predicted"/>
<dbReference type="EMBL" id="CP060790">
    <property type="protein sequence ID" value="QNP60593.1"/>
    <property type="molecule type" value="Genomic_DNA"/>
</dbReference>
<dbReference type="AlphaFoldDB" id="A0A7H0HJ77"/>
<protein>
    <submittedName>
        <fullName evidence="1">Uncharacterized protein</fullName>
    </submittedName>
</protein>
<organism evidence="1 2">
    <name type="scientific">Paenacidovorax monticola</name>
    <dbReference type="NCBI Taxonomy" id="1926868"/>
    <lineage>
        <taxon>Bacteria</taxon>
        <taxon>Pseudomonadati</taxon>
        <taxon>Pseudomonadota</taxon>
        <taxon>Betaproteobacteria</taxon>
        <taxon>Burkholderiales</taxon>
        <taxon>Comamonadaceae</taxon>
        <taxon>Paenacidovorax</taxon>
    </lineage>
</organism>
<dbReference type="Proteomes" id="UP000516057">
    <property type="component" value="Chromosome"/>
</dbReference>
<keyword evidence="2" id="KW-1185">Reference proteome</keyword>
<evidence type="ECO:0000313" key="2">
    <source>
        <dbReference type="Proteomes" id="UP000516057"/>
    </source>
</evidence>
<name>A0A7H0HJ77_9BURK</name>
<evidence type="ECO:0000313" key="1">
    <source>
        <dbReference type="EMBL" id="QNP60593.1"/>
    </source>
</evidence>
<dbReference type="RefSeq" id="WP_187737574.1">
    <property type="nucleotide sequence ID" value="NZ_CP060790.1"/>
</dbReference>
<reference evidence="1 2" key="1">
    <citation type="submission" date="2020-08" db="EMBL/GenBank/DDBJ databases">
        <title>Genome sequence of Acidovorax monticola KACC 19171T.</title>
        <authorList>
            <person name="Hyun D.-W."/>
            <person name="Bae J.-W."/>
        </authorList>
    </citation>
    <scope>NUCLEOTIDE SEQUENCE [LARGE SCALE GENOMIC DNA]</scope>
    <source>
        <strain evidence="1 2">KACC 19171</strain>
    </source>
</reference>
<sequence length="149" mass="16854">MSVAFALHHPGGLHIAPGLQESTLLDTYPALIVQPREPRVAPPGSGWTWWRLAPWSVGGFAVGIELAFLHGTLRECLLFHDDDSRYGRDWSEWSERKERQRAKALRTWLAAHGWRPDSYPWGEIWVGHDPRTGMGGGWVRYGGVSTMRP</sequence>
<dbReference type="KEGG" id="amon:H9L24_07180"/>
<gene>
    <name evidence="1" type="ORF">H9L24_07180</name>
</gene>
<accession>A0A7H0HJ77</accession>